<evidence type="ECO:0008006" key="4">
    <source>
        <dbReference type="Google" id="ProtNLM"/>
    </source>
</evidence>
<keyword evidence="3" id="KW-1185">Reference proteome</keyword>
<comment type="caution">
    <text evidence="2">The sequence shown here is derived from an EMBL/GenBank/DDBJ whole genome shotgun (WGS) entry which is preliminary data.</text>
</comment>
<accession>A0ABU5CRQ9</accession>
<evidence type="ECO:0000313" key="3">
    <source>
        <dbReference type="Proteomes" id="UP001275315"/>
    </source>
</evidence>
<keyword evidence="1" id="KW-0547">Nucleotide-binding</keyword>
<name>A0ABU5CRQ9_9BACI</name>
<keyword evidence="1" id="KW-0067">ATP-binding</keyword>
<evidence type="ECO:0000313" key="2">
    <source>
        <dbReference type="EMBL" id="MDY0408130.1"/>
    </source>
</evidence>
<dbReference type="InterPro" id="IPR017441">
    <property type="entry name" value="Protein_kinase_ATP_BS"/>
</dbReference>
<dbReference type="InterPro" id="IPR011009">
    <property type="entry name" value="Kinase-like_dom_sf"/>
</dbReference>
<dbReference type="RefSeq" id="WP_320378888.1">
    <property type="nucleotide sequence ID" value="NZ_JAWDIQ010000001.1"/>
</dbReference>
<dbReference type="Proteomes" id="UP001275315">
    <property type="component" value="Unassembled WGS sequence"/>
</dbReference>
<dbReference type="Gene3D" id="3.30.200.20">
    <property type="entry name" value="Phosphorylase Kinase, domain 1"/>
    <property type="match status" value="1"/>
</dbReference>
<gene>
    <name evidence="2" type="ORF">RWD45_05375</name>
</gene>
<reference evidence="2 3" key="1">
    <citation type="submission" date="2023-10" db="EMBL/GenBank/DDBJ databases">
        <title>Virgibacillus soli CC-YMP-6 genome.</title>
        <authorList>
            <person name="Miliotis G."/>
            <person name="Sengupta P."/>
            <person name="Hameed A."/>
            <person name="Chuvochina M."/>
            <person name="Mcdonagh F."/>
            <person name="Simpson A.C."/>
            <person name="Singh N.K."/>
            <person name="Rekha P.D."/>
            <person name="Raman K."/>
            <person name="Hugenholtz P."/>
            <person name="Venkateswaran K."/>
        </authorList>
    </citation>
    <scope>NUCLEOTIDE SEQUENCE [LARGE SCALE GENOMIC DNA]</scope>
    <source>
        <strain evidence="2 3">CC-YMP-6</strain>
    </source>
</reference>
<organism evidence="2 3">
    <name type="scientific">Paracerasibacillus soli</name>
    <dbReference type="NCBI Taxonomy" id="480284"/>
    <lineage>
        <taxon>Bacteria</taxon>
        <taxon>Bacillati</taxon>
        <taxon>Bacillota</taxon>
        <taxon>Bacilli</taxon>
        <taxon>Bacillales</taxon>
        <taxon>Bacillaceae</taxon>
        <taxon>Paracerasibacillus</taxon>
    </lineage>
</organism>
<proteinExistence type="predicted"/>
<sequence length="48" mass="5393">MLDGRVLSDRYQVREMIGGGGMANVYLARDLILDRDVALKVLRPEICT</sequence>
<evidence type="ECO:0000256" key="1">
    <source>
        <dbReference type="PROSITE-ProRule" id="PRU10141"/>
    </source>
</evidence>
<feature type="binding site" evidence="1">
    <location>
        <position position="40"/>
    </location>
    <ligand>
        <name>ATP</name>
        <dbReference type="ChEBI" id="CHEBI:30616"/>
    </ligand>
</feature>
<dbReference type="SUPFAM" id="SSF56112">
    <property type="entry name" value="Protein kinase-like (PK-like)"/>
    <property type="match status" value="1"/>
</dbReference>
<protein>
    <recommendedName>
        <fullName evidence="4">Serine/threonine protein kinase</fullName>
    </recommendedName>
</protein>
<dbReference type="PROSITE" id="PS00107">
    <property type="entry name" value="PROTEIN_KINASE_ATP"/>
    <property type="match status" value="1"/>
</dbReference>
<dbReference type="EMBL" id="JAWDIQ010000001">
    <property type="protein sequence ID" value="MDY0408130.1"/>
    <property type="molecule type" value="Genomic_DNA"/>
</dbReference>